<dbReference type="EMBL" id="HE651174">
    <property type="protein sequence ID" value="CCF70893.1"/>
    <property type="molecule type" value="mRNA"/>
</dbReference>
<protein>
    <submittedName>
        <fullName evidence="2">EC18 protein</fullName>
    </submittedName>
</protein>
<sequence>MHPSFFLSFALFLASVAVAQRGLGGECRGDNDCIRCVGGVTPLICKTDSTSTTGKRCATASPPCQPFFD</sequence>
<name>I2G791_9PEZI</name>
<keyword evidence="1" id="KW-0732">Signal</keyword>
<reference evidence="2" key="1">
    <citation type="journal article" date="2012" name="PLoS Pathog.">
        <title>Sequential delivery of host-induced virulence effectors by appressoria and intracellular hyphae of the phytopathogen Colletotrichum higginsianum.</title>
        <authorList>
            <person name="Kleemann J."/>
            <person name="Rincon-Rivera L.J."/>
            <person name="Takahara H."/>
            <person name="Neumann U."/>
            <person name="van Themaat E.V.L."/>
            <person name="van der Does H.C."/>
            <person name="Hacquard S."/>
            <person name="Stueber K."/>
            <person name="Will I."/>
            <person name="Schmalenbach W."/>
            <person name="Schmelzer E."/>
            <person name="O'Connell R."/>
        </authorList>
    </citation>
    <scope>NUCLEOTIDE SEQUENCE</scope>
    <source>
        <strain evidence="2">IMI349063A</strain>
        <tissue evidence="2">Infected leaf material</tissue>
    </source>
</reference>
<evidence type="ECO:0000256" key="1">
    <source>
        <dbReference type="SAM" id="SignalP"/>
    </source>
</evidence>
<organism evidence="2">
    <name type="scientific">Colletotrichum higginsianum</name>
    <dbReference type="NCBI Taxonomy" id="80884"/>
    <lineage>
        <taxon>Eukaryota</taxon>
        <taxon>Fungi</taxon>
        <taxon>Dikarya</taxon>
        <taxon>Ascomycota</taxon>
        <taxon>Pezizomycotina</taxon>
        <taxon>Sordariomycetes</taxon>
        <taxon>Hypocreomycetidae</taxon>
        <taxon>Glomerellales</taxon>
        <taxon>Glomerellaceae</taxon>
        <taxon>Colletotrichum</taxon>
        <taxon>Colletotrichum destructivum species complex</taxon>
    </lineage>
</organism>
<dbReference type="AlphaFoldDB" id="I2G791"/>
<feature type="signal peptide" evidence="1">
    <location>
        <begin position="1"/>
        <end position="19"/>
    </location>
</feature>
<proteinExistence type="evidence at transcript level"/>
<reference evidence="2" key="2">
    <citation type="submission" date="2012-01" db="EMBL/GenBank/DDBJ databases">
        <authorList>
            <person name="Kleemann D."/>
        </authorList>
    </citation>
    <scope>NUCLEOTIDE SEQUENCE</scope>
    <source>
        <strain evidence="2">IMI349063A</strain>
        <tissue evidence="2">Infected leaf material</tissue>
    </source>
</reference>
<accession>I2G791</accession>
<gene>
    <name evidence="2" type="primary">EC18</name>
</gene>
<evidence type="ECO:0000313" key="2">
    <source>
        <dbReference type="EMBL" id="CCF70893.1"/>
    </source>
</evidence>
<feature type="chain" id="PRO_5003659293" evidence="1">
    <location>
        <begin position="20"/>
        <end position="69"/>
    </location>
</feature>